<evidence type="ECO:0000313" key="2">
    <source>
        <dbReference type="Proteomes" id="UP000270856"/>
    </source>
</evidence>
<proteinExistence type="predicted"/>
<organism evidence="1 2">
    <name type="scientific">Aureibaculum marinum</name>
    <dbReference type="NCBI Taxonomy" id="2487930"/>
    <lineage>
        <taxon>Bacteria</taxon>
        <taxon>Pseudomonadati</taxon>
        <taxon>Bacteroidota</taxon>
        <taxon>Flavobacteriia</taxon>
        <taxon>Flavobacteriales</taxon>
        <taxon>Flavobacteriaceae</taxon>
        <taxon>Aureibaculum</taxon>
    </lineage>
</organism>
<reference evidence="1 2" key="1">
    <citation type="submission" date="2018-11" db="EMBL/GenBank/DDBJ databases">
        <title>Aureibaculum marinum gen. nov., sp. nov., a member of the family Flavobacteriaceae isolated from the Bohai Sea.</title>
        <authorList>
            <person name="Ji X."/>
        </authorList>
    </citation>
    <scope>NUCLEOTIDE SEQUENCE [LARGE SCALE GENOMIC DNA]</scope>
    <source>
        <strain evidence="1 2">BH-SD17</strain>
    </source>
</reference>
<keyword evidence="2" id="KW-1185">Reference proteome</keyword>
<comment type="caution">
    <text evidence="1">The sequence shown here is derived from an EMBL/GenBank/DDBJ whole genome shotgun (WGS) entry which is preliminary data.</text>
</comment>
<protein>
    <submittedName>
        <fullName evidence="1">Uncharacterized protein</fullName>
    </submittedName>
</protein>
<evidence type="ECO:0000313" key="1">
    <source>
        <dbReference type="EMBL" id="RPD90706.1"/>
    </source>
</evidence>
<dbReference type="EMBL" id="RPFJ01000098">
    <property type="protein sequence ID" value="RPD90706.1"/>
    <property type="molecule type" value="Genomic_DNA"/>
</dbReference>
<dbReference type="AlphaFoldDB" id="A0A3N4NB67"/>
<dbReference type="Proteomes" id="UP000270856">
    <property type="component" value="Unassembled WGS sequence"/>
</dbReference>
<accession>A0A3N4NB67</accession>
<name>A0A3N4NB67_9FLAO</name>
<dbReference type="RefSeq" id="WP_123899256.1">
    <property type="nucleotide sequence ID" value="NZ_RPFJ01000098.1"/>
</dbReference>
<sequence>MTGTLDQIIAITSFGNEYLKKGQLTDFYPQNSTFQYCDFVDFREINKNNIFNSKKEIIVSKNPIEWFDYLKSENCLKLRLYYQTVKEDDYKMAGFVGGGGNWFIETMYTNHSDLWISRWNHDKNLAEKPWQVTYGKVIEKNSIINQQLDINEIREKLKTCLEKISEFANQHATENWGQIFDKAQETLDNKNPESGFYHNDLIILDNYDLQNRQLLMSASKAFVFGGMGSWNDMWFDKKEVEEEYNRLSSELYDLIMKSITCAINKDRTE</sequence>
<dbReference type="OrthoDB" id="5377797at2"/>
<gene>
    <name evidence="1" type="ORF">EGM88_15250</name>
</gene>